<dbReference type="Pfam" id="PF07727">
    <property type="entry name" value="RVT_2"/>
    <property type="match status" value="1"/>
</dbReference>
<comment type="caution">
    <text evidence="3">The sequence shown here is derived from an EMBL/GenBank/DDBJ whole genome shotgun (WGS) entry which is preliminary data.</text>
</comment>
<organism evidence="3 4">
    <name type="scientific">Vitis vinifera</name>
    <name type="common">Grape</name>
    <dbReference type="NCBI Taxonomy" id="29760"/>
    <lineage>
        <taxon>Eukaryota</taxon>
        <taxon>Viridiplantae</taxon>
        <taxon>Streptophyta</taxon>
        <taxon>Embryophyta</taxon>
        <taxon>Tracheophyta</taxon>
        <taxon>Spermatophyta</taxon>
        <taxon>Magnoliopsida</taxon>
        <taxon>eudicotyledons</taxon>
        <taxon>Gunneridae</taxon>
        <taxon>Pentapetalae</taxon>
        <taxon>rosids</taxon>
        <taxon>Vitales</taxon>
        <taxon>Vitaceae</taxon>
        <taxon>Viteae</taxon>
        <taxon>Vitis</taxon>
    </lineage>
</organism>
<reference evidence="3 4" key="1">
    <citation type="journal article" date="2018" name="PLoS Genet.">
        <title>Population sequencing reveals clonal diversity and ancestral inbreeding in the grapevine cultivar Chardonnay.</title>
        <authorList>
            <person name="Roach M.J."/>
            <person name="Johnson D.L."/>
            <person name="Bohlmann J."/>
            <person name="van Vuuren H.J."/>
            <person name="Jones S.J."/>
            <person name="Pretorius I.S."/>
            <person name="Schmidt S.A."/>
            <person name="Borneman A.R."/>
        </authorList>
    </citation>
    <scope>NUCLEOTIDE SEQUENCE [LARGE SCALE GENOMIC DNA]</scope>
    <source>
        <strain evidence="4">cv. Chardonnay</strain>
        <tissue evidence="3">Leaf</tissue>
    </source>
</reference>
<dbReference type="InterPro" id="IPR013103">
    <property type="entry name" value="RVT_2"/>
</dbReference>
<evidence type="ECO:0000256" key="1">
    <source>
        <dbReference type="SAM" id="MobiDB-lite"/>
    </source>
</evidence>
<proteinExistence type="predicted"/>
<evidence type="ECO:0000259" key="2">
    <source>
        <dbReference type="Pfam" id="PF07727"/>
    </source>
</evidence>
<dbReference type="EMBL" id="QGNW01000046">
    <property type="protein sequence ID" value="RVX07203.1"/>
    <property type="molecule type" value="Genomic_DNA"/>
</dbReference>
<dbReference type="AlphaFoldDB" id="A0A438JE24"/>
<gene>
    <name evidence="3" type="primary">POLX_3164</name>
    <name evidence="3" type="ORF">CK203_022617</name>
</gene>
<evidence type="ECO:0000313" key="4">
    <source>
        <dbReference type="Proteomes" id="UP000288805"/>
    </source>
</evidence>
<feature type="domain" description="Reverse transcriptase Ty1/copia-type" evidence="2">
    <location>
        <begin position="107"/>
        <end position="180"/>
    </location>
</feature>
<accession>A0A438JE24</accession>
<feature type="compositionally biased region" description="Polar residues" evidence="1">
    <location>
        <begin position="10"/>
        <end position="29"/>
    </location>
</feature>
<sequence length="182" mass="19870">MATPSIIPELTSSETMSQHSPAVTLSQHSPEVPVPATRADPTIPNQQKLQVYSRKKSSQGNKPLMSTVHCLESEPMLGTGSSSSEDALAVPEWKSVVLKEMQALEKNDTWSLVELPQGKSVIGCKWVFTIKVRPDGSIERHKAQLVAKGFTQTYGINYTEIFAPVAKLNTIRVLLSLAANLD</sequence>
<name>A0A438JE24_VITVI</name>
<protein>
    <submittedName>
        <fullName evidence="3">Retrovirus-related Pol polyprotein from transposon TNT 1-94</fullName>
    </submittedName>
</protein>
<evidence type="ECO:0000313" key="3">
    <source>
        <dbReference type="EMBL" id="RVX07203.1"/>
    </source>
</evidence>
<feature type="region of interest" description="Disordered" evidence="1">
    <location>
        <begin position="1"/>
        <end position="63"/>
    </location>
</feature>
<dbReference type="Proteomes" id="UP000288805">
    <property type="component" value="Unassembled WGS sequence"/>
</dbReference>